<feature type="compositionally biased region" description="Basic residues" evidence="1">
    <location>
        <begin position="41"/>
        <end position="50"/>
    </location>
</feature>
<feature type="region of interest" description="Disordered" evidence="1">
    <location>
        <begin position="41"/>
        <end position="60"/>
    </location>
</feature>
<proteinExistence type="predicted"/>
<organism evidence="2 3">
    <name type="scientific">Dreissena polymorpha</name>
    <name type="common">Zebra mussel</name>
    <name type="synonym">Mytilus polymorpha</name>
    <dbReference type="NCBI Taxonomy" id="45954"/>
    <lineage>
        <taxon>Eukaryota</taxon>
        <taxon>Metazoa</taxon>
        <taxon>Spiralia</taxon>
        <taxon>Lophotrochozoa</taxon>
        <taxon>Mollusca</taxon>
        <taxon>Bivalvia</taxon>
        <taxon>Autobranchia</taxon>
        <taxon>Heteroconchia</taxon>
        <taxon>Euheterodonta</taxon>
        <taxon>Imparidentia</taxon>
        <taxon>Neoheterodontei</taxon>
        <taxon>Myida</taxon>
        <taxon>Dreissenoidea</taxon>
        <taxon>Dreissenidae</taxon>
        <taxon>Dreissena</taxon>
    </lineage>
</organism>
<name>A0A9D4F7K3_DREPO</name>
<evidence type="ECO:0000256" key="1">
    <source>
        <dbReference type="SAM" id="MobiDB-lite"/>
    </source>
</evidence>
<gene>
    <name evidence="2" type="ORF">DPMN_145034</name>
</gene>
<dbReference type="PROSITE" id="PS51257">
    <property type="entry name" value="PROKAR_LIPOPROTEIN"/>
    <property type="match status" value="1"/>
</dbReference>
<evidence type="ECO:0000313" key="2">
    <source>
        <dbReference type="EMBL" id="KAH3791546.1"/>
    </source>
</evidence>
<accession>A0A9D4F7K3</accession>
<dbReference type="EMBL" id="JAIWYP010000007">
    <property type="protein sequence ID" value="KAH3791546.1"/>
    <property type="molecule type" value="Genomic_DNA"/>
</dbReference>
<evidence type="ECO:0000313" key="3">
    <source>
        <dbReference type="Proteomes" id="UP000828390"/>
    </source>
</evidence>
<reference evidence="2" key="2">
    <citation type="submission" date="2020-11" db="EMBL/GenBank/DDBJ databases">
        <authorList>
            <person name="McCartney M.A."/>
            <person name="Auch B."/>
            <person name="Kono T."/>
            <person name="Mallez S."/>
            <person name="Becker A."/>
            <person name="Gohl D.M."/>
            <person name="Silverstein K.A.T."/>
            <person name="Koren S."/>
            <person name="Bechman K.B."/>
            <person name="Herman A."/>
            <person name="Abrahante J.E."/>
            <person name="Garbe J."/>
        </authorList>
    </citation>
    <scope>NUCLEOTIDE SEQUENCE</scope>
    <source>
        <strain evidence="2">Duluth1</strain>
        <tissue evidence="2">Whole animal</tissue>
    </source>
</reference>
<reference evidence="2" key="1">
    <citation type="journal article" date="2019" name="bioRxiv">
        <title>The Genome of the Zebra Mussel, Dreissena polymorpha: A Resource for Invasive Species Research.</title>
        <authorList>
            <person name="McCartney M.A."/>
            <person name="Auch B."/>
            <person name="Kono T."/>
            <person name="Mallez S."/>
            <person name="Zhang Y."/>
            <person name="Obille A."/>
            <person name="Becker A."/>
            <person name="Abrahante J.E."/>
            <person name="Garbe J."/>
            <person name="Badalamenti J.P."/>
            <person name="Herman A."/>
            <person name="Mangelson H."/>
            <person name="Liachko I."/>
            <person name="Sullivan S."/>
            <person name="Sone E.D."/>
            <person name="Koren S."/>
            <person name="Silverstein K.A.T."/>
            <person name="Beckman K.B."/>
            <person name="Gohl D.M."/>
        </authorList>
    </citation>
    <scope>NUCLEOTIDE SEQUENCE</scope>
    <source>
        <strain evidence="2">Duluth1</strain>
        <tissue evidence="2">Whole animal</tissue>
    </source>
</reference>
<keyword evidence="3" id="KW-1185">Reference proteome</keyword>
<protein>
    <submittedName>
        <fullName evidence="2">Uncharacterized protein</fullName>
    </submittedName>
</protein>
<dbReference type="Proteomes" id="UP000828390">
    <property type="component" value="Unassembled WGS sequence"/>
</dbReference>
<dbReference type="AlphaFoldDB" id="A0A9D4F7K3"/>
<sequence length="100" mass="11052">MSQQQRAAALLRQAADLLYTLPAPVPVTSVSCTSDEIFAHNRKRRRHGRAKTGTVTGRSKTGTVAVSPWTILPRCNLVGTIKEACVRYFGTTVYTTQIRF</sequence>
<comment type="caution">
    <text evidence="2">The sequence shown here is derived from an EMBL/GenBank/DDBJ whole genome shotgun (WGS) entry which is preliminary data.</text>
</comment>